<feature type="region of interest" description="Disordered" evidence="9">
    <location>
        <begin position="323"/>
        <end position="526"/>
    </location>
</feature>
<comment type="subcellular location">
    <subcellularLocation>
        <location evidence="1">Nucleus</location>
    </subcellularLocation>
</comment>
<feature type="compositionally biased region" description="Basic and acidic residues" evidence="9">
    <location>
        <begin position="828"/>
        <end position="840"/>
    </location>
</feature>
<accession>A0A9D3PUT0</accession>
<name>A0A9D3PUT0_MEGAT</name>
<reference evidence="12" key="1">
    <citation type="submission" date="2021-01" db="EMBL/GenBank/DDBJ databases">
        <authorList>
            <person name="Zahm M."/>
            <person name="Roques C."/>
            <person name="Cabau C."/>
            <person name="Klopp C."/>
            <person name="Donnadieu C."/>
            <person name="Jouanno E."/>
            <person name="Lampietro C."/>
            <person name="Louis A."/>
            <person name="Herpin A."/>
            <person name="Echchiki A."/>
            <person name="Berthelot C."/>
            <person name="Parey E."/>
            <person name="Roest-Crollius H."/>
            <person name="Braasch I."/>
            <person name="Postlethwait J."/>
            <person name="Bobe J."/>
            <person name="Montfort J."/>
            <person name="Bouchez O."/>
            <person name="Begum T."/>
            <person name="Mejri S."/>
            <person name="Adams A."/>
            <person name="Chen W.-J."/>
            <person name="Guiguen Y."/>
        </authorList>
    </citation>
    <scope>NUCLEOTIDE SEQUENCE</scope>
    <source>
        <strain evidence="12">YG-15Mar2019-1</strain>
        <tissue evidence="12">Brain</tissue>
    </source>
</reference>
<dbReference type="GO" id="GO:0005634">
    <property type="term" value="C:nucleus"/>
    <property type="evidence" value="ECO:0007669"/>
    <property type="project" value="UniProtKB-SubCell"/>
</dbReference>
<dbReference type="Gene3D" id="1.25.40.20">
    <property type="entry name" value="Ankyrin repeat-containing domain"/>
    <property type="match status" value="1"/>
</dbReference>
<comment type="similarity">
    <text evidence="7">Belongs to the BCOR family.</text>
</comment>
<proteinExistence type="inferred from homology"/>
<dbReference type="InterPro" id="IPR038227">
    <property type="entry name" value="PUFD_som_sf"/>
</dbReference>
<feature type="compositionally biased region" description="Polar residues" evidence="9">
    <location>
        <begin position="647"/>
        <end position="656"/>
    </location>
</feature>
<dbReference type="Pfam" id="PF16553">
    <property type="entry name" value="PUFD"/>
    <property type="match status" value="1"/>
</dbReference>
<feature type="compositionally biased region" description="Basic residues" evidence="9">
    <location>
        <begin position="1275"/>
        <end position="1285"/>
    </location>
</feature>
<dbReference type="PROSITE" id="PS50088">
    <property type="entry name" value="ANK_REPEAT"/>
    <property type="match status" value="2"/>
</dbReference>
<feature type="region of interest" description="Disordered" evidence="9">
    <location>
        <begin position="178"/>
        <end position="203"/>
    </location>
</feature>
<feature type="compositionally biased region" description="Basic and acidic residues" evidence="9">
    <location>
        <begin position="979"/>
        <end position="998"/>
    </location>
</feature>
<keyword evidence="4" id="KW-0677">Repeat</keyword>
<evidence type="ECO:0000256" key="1">
    <source>
        <dbReference type="ARBA" id="ARBA00004123"/>
    </source>
</evidence>
<feature type="compositionally biased region" description="Basic and acidic residues" evidence="9">
    <location>
        <begin position="331"/>
        <end position="348"/>
    </location>
</feature>
<evidence type="ECO:0008006" key="14">
    <source>
        <dbReference type="Google" id="ProtNLM"/>
    </source>
</evidence>
<evidence type="ECO:0000256" key="5">
    <source>
        <dbReference type="ARBA" id="ARBA00022843"/>
    </source>
</evidence>
<feature type="compositionally biased region" description="Low complexity" evidence="9">
    <location>
        <begin position="552"/>
        <end position="581"/>
    </location>
</feature>
<keyword evidence="13" id="KW-1185">Reference proteome</keyword>
<feature type="compositionally biased region" description="Low complexity" evidence="9">
    <location>
        <begin position="349"/>
        <end position="379"/>
    </location>
</feature>
<feature type="compositionally biased region" description="Basic and acidic residues" evidence="9">
    <location>
        <begin position="187"/>
        <end position="200"/>
    </location>
</feature>
<keyword evidence="8" id="KW-0040">ANK repeat</keyword>
<dbReference type="Pfam" id="PF12796">
    <property type="entry name" value="Ank_2"/>
    <property type="match status" value="1"/>
</dbReference>
<gene>
    <name evidence="12" type="ORF">MATL_G00153400</name>
</gene>
<dbReference type="SMART" id="SM00248">
    <property type="entry name" value="ANK"/>
    <property type="match status" value="3"/>
</dbReference>
<feature type="compositionally biased region" description="Polar residues" evidence="9">
    <location>
        <begin position="1295"/>
        <end position="1324"/>
    </location>
</feature>
<dbReference type="InterPro" id="IPR036770">
    <property type="entry name" value="Ankyrin_rpt-contain_sf"/>
</dbReference>
<evidence type="ECO:0000256" key="9">
    <source>
        <dbReference type="SAM" id="MobiDB-lite"/>
    </source>
</evidence>
<feature type="repeat" description="ANK" evidence="8">
    <location>
        <begin position="1411"/>
        <end position="1443"/>
    </location>
</feature>
<feature type="domain" description="BCL-6 corepressor PCGF1 binding" evidence="11">
    <location>
        <begin position="1549"/>
        <end position="1657"/>
    </location>
</feature>
<feature type="repeat" description="ANK" evidence="8">
    <location>
        <begin position="1444"/>
        <end position="1476"/>
    </location>
</feature>
<dbReference type="InterPro" id="IPR032365">
    <property type="entry name" value="PUFD"/>
</dbReference>
<dbReference type="GO" id="GO:0003714">
    <property type="term" value="F:transcription corepressor activity"/>
    <property type="evidence" value="ECO:0007669"/>
    <property type="project" value="TreeGrafter"/>
</dbReference>
<sequence length="1669" mass="179401">MVIAVPPTGLLGSANIFCPEASQGGDVMLSATPLYGTIPTWISNERARMCGINEDRKAPGSCGEPQKKHLELRDGNHTVQSMVDASAASRMNPLVALSMEQGGLMRPHSGMVYPGIQALSTDKAGREGSSSVGLGYLSDRISDLYYKPDVALESRKAASDYVGLYKSAPPGLPKPMLVPGAGGESLGLEHHMGPGDKQSDRSLGGSGGYLRLPWISPYPDAGMYSYLDSTKYALGMYKASFLSQPPPYLQQHLAYQSLCAGPGGSSVGAERMFYVPRYAPAPISSPLAPPLRVTPAGLSTLVHGQEKNAGPHIHQEPPHFGRQVQQLHPQPHSERTHSSNSKSSRDTSSKGSSGFSLSSSSSGSSNSSSSSSSNSKSSSLPVDSTSAILLPSPRTPSRLTQPSAPPPPPHPINSTLDPQKLLPRGLHSSSSSSSSSSHAVCVSGGRLGPASPALPDSHNPKSREGGSERQGCGADRKSVKSPSKTSSEKPAQRTPSKDPADKPLDLSAKLGDFGSPPNGFPHRLEVSAKLGHSSSARYGLPPSREVLKETLSSSYSSYSPAASSSSYSSTSSSSSSVSTSSRPPERPEIISTLHSSWVVPGSAPARSAEANHNQVPTIVRNKHLDRVDPQQRSSSCPRIGESRCTPAPNSTPTVVTPTGRPASASPSPNVNSEWPKASPSIPEKDVTASHVICQTSSGSKKPTKAPERPESQEITYKQLHLENGHAPSHLYLPQNNTFLPSNLAYTNRYVPFSVPDSVPLSHVAMPGKGPVYPHPVLLGSSSLYPAHLAPKHCLPYTLPPSHGEYLTYHDSQEMVHPLMSPRLTLDSKGGEHVEQRSRPQDKHRHSQDSARPSRHTAEPAGTPPRPDRKEEKPPPAVGISLIQDDTLGGSQKAPSALPARKGDPSRPPGSGPDSSDGAEPELMQLLLSRQQAEACRRPHAQAQGVGDKRFSPARLSPSEDSPSPPDLPEQQTLRCARTSGDRSHKDRLKEGPGHAEAQRDDDDGSHCSSKTWRSSLAKRIANSSGYVGDRFKNVTTELYGDSSKLSREQRALQMEGLSQEDSIINQPATNCERAMMRFSELELKEKEGSSVAEQELAGGQHGVGDWDGGQHSGGDRDGSQCGSRPGSPAPAQAQREGVHAECGSSRVPVLQRCDARCETPPLRGQDQGRGSEKAGWTLEDARPIGMQTSARKRTLSLGEGQGEAKDAEETQARRPRLMGSELSGPLNPMNSEGADPTTILPPQDHAHLPNGPAQLSDKRQRLQEQRRHGDAEKPKGKRPCKTKHTSLRERRAASRTAQEQSGPHPQQQVCLEQSSSKRSASLSDYDSPPVKPCAPSLCPVTPQTPLQKPPSQPSAADTPTGRPMPPEARRLIVNKNAGETLLQRAARLGYQEVVLYCLENKVCDVNHRDNAGYCALHEACARGWLPIVQNLLQHGADINCSAQDGTRPLHDAVENDHLDVVRLLLSYGADPTLATYSGRTLLRMTHSDLMESFLLDYFADLQGRADNDPKLCWDFYGSAVCEPVEDAGHWDVLANPPGPEDEEEEEQREVFEFEFSDQPLLPCYNIQVSLSQGPRNWLLLSDVLGRLRMSPPAFRAAFPHIPVAAIAEAEFHRQASVSQLRSPDELEGFLPDSAEPLHLVQAGRELATLLGSSLERLDGRWDAVAMETL</sequence>
<evidence type="ECO:0000313" key="13">
    <source>
        <dbReference type="Proteomes" id="UP001046870"/>
    </source>
</evidence>
<evidence type="ECO:0000256" key="2">
    <source>
        <dbReference type="ARBA" id="ARBA00022499"/>
    </source>
</evidence>
<dbReference type="EMBL" id="JAFDVH010000012">
    <property type="protein sequence ID" value="KAG7467412.1"/>
    <property type="molecule type" value="Genomic_DNA"/>
</dbReference>
<dbReference type="GO" id="GO:0000122">
    <property type="term" value="P:negative regulation of transcription by RNA polymerase II"/>
    <property type="evidence" value="ECO:0007669"/>
    <property type="project" value="TreeGrafter"/>
</dbReference>
<comment type="caution">
    <text evidence="12">The sequence shown here is derived from an EMBL/GenBank/DDBJ whole genome shotgun (WGS) entry which is preliminary data.</text>
</comment>
<organism evidence="12 13">
    <name type="scientific">Megalops atlanticus</name>
    <name type="common">Tarpon</name>
    <name type="synonym">Clupea gigantea</name>
    <dbReference type="NCBI Taxonomy" id="7932"/>
    <lineage>
        <taxon>Eukaryota</taxon>
        <taxon>Metazoa</taxon>
        <taxon>Chordata</taxon>
        <taxon>Craniata</taxon>
        <taxon>Vertebrata</taxon>
        <taxon>Euteleostomi</taxon>
        <taxon>Actinopterygii</taxon>
        <taxon>Neopterygii</taxon>
        <taxon>Teleostei</taxon>
        <taxon>Elopiformes</taxon>
        <taxon>Megalopidae</taxon>
        <taxon>Megalops</taxon>
    </lineage>
</organism>
<protein>
    <recommendedName>
        <fullName evidence="14">BCL6 corepressor</fullName>
    </recommendedName>
</protein>
<evidence type="ECO:0000313" key="12">
    <source>
        <dbReference type="EMBL" id="KAG7467412.1"/>
    </source>
</evidence>
<evidence type="ECO:0000256" key="4">
    <source>
        <dbReference type="ARBA" id="ARBA00022737"/>
    </source>
</evidence>
<evidence type="ECO:0000256" key="6">
    <source>
        <dbReference type="ARBA" id="ARBA00023242"/>
    </source>
</evidence>
<dbReference type="InterPro" id="IPR047144">
    <property type="entry name" value="BCOR-like"/>
</dbReference>
<feature type="compositionally biased region" description="Basic and acidic residues" evidence="9">
    <location>
        <begin position="486"/>
        <end position="504"/>
    </location>
</feature>
<dbReference type="InterPro" id="IPR031628">
    <property type="entry name" value="BCOR"/>
</dbReference>
<dbReference type="OrthoDB" id="3666223at2759"/>
<feature type="compositionally biased region" description="Gly residues" evidence="9">
    <location>
        <begin position="1099"/>
        <end position="1112"/>
    </location>
</feature>
<dbReference type="SUPFAM" id="SSF48403">
    <property type="entry name" value="Ankyrin repeat"/>
    <property type="match status" value="1"/>
</dbReference>
<feature type="region of interest" description="Disordered" evidence="9">
    <location>
        <begin position="931"/>
        <end position="1010"/>
    </location>
</feature>
<dbReference type="Gene3D" id="3.10.260.40">
    <property type="entry name" value="BCL-6 corepressor, PCGF1 binding domain"/>
    <property type="match status" value="1"/>
</dbReference>
<dbReference type="Pfam" id="PF15808">
    <property type="entry name" value="BCOR"/>
    <property type="match status" value="1"/>
</dbReference>
<feature type="compositionally biased region" description="Basic and acidic residues" evidence="9">
    <location>
        <begin position="1256"/>
        <end position="1274"/>
    </location>
</feature>
<dbReference type="PROSITE" id="PS50297">
    <property type="entry name" value="ANK_REP_REGION"/>
    <property type="match status" value="2"/>
</dbReference>
<dbReference type="Proteomes" id="UP001046870">
    <property type="component" value="Chromosome 12"/>
</dbReference>
<dbReference type="PANTHER" id="PTHR24117">
    <property type="entry name" value="AGAP007537-PB"/>
    <property type="match status" value="1"/>
</dbReference>
<feature type="compositionally biased region" description="Low complexity" evidence="9">
    <location>
        <begin position="428"/>
        <end position="437"/>
    </location>
</feature>
<feature type="region of interest" description="Disordered" evidence="9">
    <location>
        <begin position="1083"/>
        <end position="1367"/>
    </location>
</feature>
<feature type="region of interest" description="Disordered" evidence="9">
    <location>
        <begin position="549"/>
        <end position="687"/>
    </location>
</feature>
<keyword evidence="5" id="KW-0832">Ubl conjugation</keyword>
<feature type="region of interest" description="Disordered" evidence="9">
    <location>
        <begin position="822"/>
        <end position="919"/>
    </location>
</feature>
<evidence type="ECO:0000256" key="3">
    <source>
        <dbReference type="ARBA" id="ARBA00022553"/>
    </source>
</evidence>
<evidence type="ECO:0000256" key="8">
    <source>
        <dbReference type="PROSITE-ProRule" id="PRU00023"/>
    </source>
</evidence>
<keyword evidence="6" id="KW-0539">Nucleus</keyword>
<feature type="compositionally biased region" description="Basic and acidic residues" evidence="9">
    <location>
        <begin position="458"/>
        <end position="467"/>
    </location>
</feature>
<dbReference type="FunFam" id="1.25.40.20:FF:000032">
    <property type="entry name" value="BCL-6 corepressor isoform X1"/>
    <property type="match status" value="1"/>
</dbReference>
<feature type="compositionally biased region" description="Basic and acidic residues" evidence="9">
    <location>
        <begin position="1202"/>
        <end position="1212"/>
    </location>
</feature>
<evidence type="ECO:0000256" key="7">
    <source>
        <dbReference type="ARBA" id="ARBA00034703"/>
    </source>
</evidence>
<dbReference type="InterPro" id="IPR002110">
    <property type="entry name" value="Ankyrin_rpt"/>
</dbReference>
<keyword evidence="3" id="KW-0597">Phosphoprotein</keyword>
<evidence type="ECO:0000259" key="10">
    <source>
        <dbReference type="Pfam" id="PF15808"/>
    </source>
</evidence>
<dbReference type="PANTHER" id="PTHR24117:SF8">
    <property type="entry name" value="BCL-6 COREPRESSOR"/>
    <property type="match status" value="1"/>
</dbReference>
<feature type="domain" description="BCL-6 corepressor non-ankyrin-repeat" evidence="10">
    <location>
        <begin position="1265"/>
        <end position="1332"/>
    </location>
</feature>
<keyword evidence="2" id="KW-1017">Isopeptide bond</keyword>
<evidence type="ECO:0000259" key="11">
    <source>
        <dbReference type="Pfam" id="PF16553"/>
    </source>
</evidence>